<reference evidence="1 2" key="1">
    <citation type="submission" date="2015-01" db="EMBL/GenBank/DDBJ databases">
        <title>Evolution of Trichinella species and genotypes.</title>
        <authorList>
            <person name="Korhonen P.K."/>
            <person name="Edoardo P."/>
            <person name="Giuseppe L.R."/>
            <person name="Gasser R.B."/>
        </authorList>
    </citation>
    <scope>NUCLEOTIDE SEQUENCE [LARGE SCALE GENOMIC DNA]</scope>
    <source>
        <strain evidence="1">ISS13</strain>
    </source>
</reference>
<evidence type="ECO:0000313" key="2">
    <source>
        <dbReference type="Proteomes" id="UP000054632"/>
    </source>
</evidence>
<dbReference type="AlphaFoldDB" id="A0A0V1EX03"/>
<sequence length="132" mass="14768">MQADTATFAIFLAVQVILPSGNAILLAKPHFSYSSIGGIKLFFHKNALQKTYFTIVNRTKFEENTEKLSAQFDEWESNVRIFVKPPSGQGCEQSLEEAVWQGRDPDVVEVNLNLELFLSVTRVGRSGRGLAF</sequence>
<gene>
    <name evidence="1" type="ORF">T4A_3366</name>
</gene>
<organism evidence="1 2">
    <name type="scientific">Trichinella pseudospiralis</name>
    <name type="common">Parasitic roundworm</name>
    <dbReference type="NCBI Taxonomy" id="6337"/>
    <lineage>
        <taxon>Eukaryota</taxon>
        <taxon>Metazoa</taxon>
        <taxon>Ecdysozoa</taxon>
        <taxon>Nematoda</taxon>
        <taxon>Enoplea</taxon>
        <taxon>Dorylaimia</taxon>
        <taxon>Trichinellida</taxon>
        <taxon>Trichinellidae</taxon>
        <taxon>Trichinella</taxon>
    </lineage>
</organism>
<accession>A0A0V1EX03</accession>
<name>A0A0V1EX03_TRIPS</name>
<protein>
    <submittedName>
        <fullName evidence="1">Uncharacterized protein</fullName>
    </submittedName>
</protein>
<dbReference type="EMBL" id="JYDR01000004">
    <property type="protein sequence ID" value="KRY78365.1"/>
    <property type="molecule type" value="Genomic_DNA"/>
</dbReference>
<evidence type="ECO:0000313" key="1">
    <source>
        <dbReference type="EMBL" id="KRY78365.1"/>
    </source>
</evidence>
<proteinExistence type="predicted"/>
<dbReference type="Proteomes" id="UP000054632">
    <property type="component" value="Unassembled WGS sequence"/>
</dbReference>
<comment type="caution">
    <text evidence="1">The sequence shown here is derived from an EMBL/GenBank/DDBJ whole genome shotgun (WGS) entry which is preliminary data.</text>
</comment>